<organism evidence="1 2">
    <name type="scientific">Actinocorallia herbida</name>
    <dbReference type="NCBI Taxonomy" id="58109"/>
    <lineage>
        <taxon>Bacteria</taxon>
        <taxon>Bacillati</taxon>
        <taxon>Actinomycetota</taxon>
        <taxon>Actinomycetes</taxon>
        <taxon>Streptosporangiales</taxon>
        <taxon>Thermomonosporaceae</taxon>
        <taxon>Actinocorallia</taxon>
    </lineage>
</organism>
<keyword evidence="2" id="KW-1185">Reference proteome</keyword>
<comment type="caution">
    <text evidence="1">The sequence shown here is derived from an EMBL/GenBank/DDBJ whole genome shotgun (WGS) entry which is preliminary data.</text>
</comment>
<evidence type="ECO:0000313" key="1">
    <source>
        <dbReference type="EMBL" id="ROO86000.1"/>
    </source>
</evidence>
<dbReference type="OrthoDB" id="8911139at2"/>
<accession>A0A3N1CXI1</accession>
<sequence length="201" mass="21955">MESGGVARRLAEFARVRLGGRPVPEDLRTVLTETWEGRPGLVEQLGVRILEPGTTHVLMDHSYLSAADRANPDLMANVAAMTETAEYLRFVVELAQDFLLGYWFHPAEPADRPAPIVLLDTEGTYEPMPGATLTEAVVSYWAGRDDGTYADYRAELAALGLSLSPRSLADLTEPTLALHPEAYQDARYAEAIARLRSGPTG</sequence>
<name>A0A3N1CXI1_9ACTN</name>
<reference evidence="1 2" key="1">
    <citation type="submission" date="2018-11" db="EMBL/GenBank/DDBJ databases">
        <title>Sequencing the genomes of 1000 actinobacteria strains.</title>
        <authorList>
            <person name="Klenk H.-P."/>
        </authorList>
    </citation>
    <scope>NUCLEOTIDE SEQUENCE [LARGE SCALE GENOMIC DNA]</scope>
    <source>
        <strain evidence="1 2">DSM 44254</strain>
    </source>
</reference>
<dbReference type="AlphaFoldDB" id="A0A3N1CXI1"/>
<gene>
    <name evidence="1" type="ORF">EDD29_3557</name>
</gene>
<dbReference type="EMBL" id="RJKE01000001">
    <property type="protein sequence ID" value="ROO86000.1"/>
    <property type="molecule type" value="Genomic_DNA"/>
</dbReference>
<evidence type="ECO:0000313" key="2">
    <source>
        <dbReference type="Proteomes" id="UP000272400"/>
    </source>
</evidence>
<proteinExistence type="predicted"/>
<dbReference type="RefSeq" id="WP_123665446.1">
    <property type="nucleotide sequence ID" value="NZ_RJKE01000001.1"/>
</dbReference>
<dbReference type="Proteomes" id="UP000272400">
    <property type="component" value="Unassembled WGS sequence"/>
</dbReference>
<protein>
    <submittedName>
        <fullName evidence="1">Uncharacterized protein</fullName>
    </submittedName>
</protein>